<dbReference type="Proteomes" id="UP000515152">
    <property type="component" value="Chromosome 18"/>
</dbReference>
<evidence type="ECO:0000313" key="4">
    <source>
        <dbReference type="Proteomes" id="UP000515152"/>
    </source>
</evidence>
<dbReference type="SMART" id="SM00409">
    <property type="entry name" value="IG"/>
    <property type="match status" value="3"/>
</dbReference>
<dbReference type="PANTHER" id="PTHR11481">
    <property type="entry name" value="IMMUNOGLOBULIN FC RECEPTOR"/>
    <property type="match status" value="1"/>
</dbReference>
<dbReference type="GO" id="GO:0007166">
    <property type="term" value="P:cell surface receptor signaling pathway"/>
    <property type="evidence" value="ECO:0007669"/>
    <property type="project" value="TreeGrafter"/>
</dbReference>
<feature type="domain" description="Ig-like" evidence="3">
    <location>
        <begin position="103"/>
        <end position="186"/>
    </location>
</feature>
<feature type="domain" description="Ig-like" evidence="3">
    <location>
        <begin position="284"/>
        <end position="356"/>
    </location>
</feature>
<dbReference type="PROSITE" id="PS50835">
    <property type="entry name" value="IG_LIKE"/>
    <property type="match status" value="4"/>
</dbReference>
<dbReference type="RefSeq" id="XP_031440619.1">
    <property type="nucleotide sequence ID" value="XM_031584759.1"/>
</dbReference>
<dbReference type="AlphaFoldDB" id="A0A6P8GN58"/>
<accession>A0A6P8GN58</accession>
<dbReference type="InterPro" id="IPR013783">
    <property type="entry name" value="Ig-like_fold"/>
</dbReference>
<dbReference type="InterPro" id="IPR003599">
    <property type="entry name" value="Ig_sub"/>
</dbReference>
<gene>
    <name evidence="5" type="primary">LOC116224581</name>
</gene>
<dbReference type="SUPFAM" id="SSF48726">
    <property type="entry name" value="Immunoglobulin"/>
    <property type="match status" value="3"/>
</dbReference>
<keyword evidence="2" id="KW-1015">Disulfide bond</keyword>
<dbReference type="KEGG" id="char:116224581"/>
<reference evidence="5" key="1">
    <citation type="submission" date="2025-08" db="UniProtKB">
        <authorList>
            <consortium name="RefSeq"/>
        </authorList>
    </citation>
    <scope>IDENTIFICATION</scope>
</reference>
<keyword evidence="4" id="KW-1185">Reference proteome</keyword>
<evidence type="ECO:0000256" key="2">
    <source>
        <dbReference type="ARBA" id="ARBA00023157"/>
    </source>
</evidence>
<evidence type="ECO:0000256" key="1">
    <source>
        <dbReference type="ARBA" id="ARBA00022729"/>
    </source>
</evidence>
<organism evidence="4 5">
    <name type="scientific">Clupea harengus</name>
    <name type="common">Atlantic herring</name>
    <dbReference type="NCBI Taxonomy" id="7950"/>
    <lineage>
        <taxon>Eukaryota</taxon>
        <taxon>Metazoa</taxon>
        <taxon>Chordata</taxon>
        <taxon>Craniata</taxon>
        <taxon>Vertebrata</taxon>
        <taxon>Euteleostomi</taxon>
        <taxon>Actinopterygii</taxon>
        <taxon>Neopterygii</taxon>
        <taxon>Teleostei</taxon>
        <taxon>Clupei</taxon>
        <taxon>Clupeiformes</taxon>
        <taxon>Clupeoidei</taxon>
        <taxon>Clupeidae</taxon>
        <taxon>Clupea</taxon>
    </lineage>
</organism>
<evidence type="ECO:0000313" key="5">
    <source>
        <dbReference type="RefSeq" id="XP_031440619.1"/>
    </source>
</evidence>
<dbReference type="InterPro" id="IPR007110">
    <property type="entry name" value="Ig-like_dom"/>
</dbReference>
<feature type="domain" description="Ig-like" evidence="3">
    <location>
        <begin position="2"/>
        <end position="88"/>
    </location>
</feature>
<dbReference type="GeneID" id="116224581"/>
<dbReference type="Pfam" id="PF13927">
    <property type="entry name" value="Ig_3"/>
    <property type="match status" value="2"/>
</dbReference>
<dbReference type="PANTHER" id="PTHR11481:SF64">
    <property type="entry name" value="FC RECEPTOR-LIKE PROTEIN 4"/>
    <property type="match status" value="1"/>
</dbReference>
<dbReference type="GO" id="GO:0009897">
    <property type="term" value="C:external side of plasma membrane"/>
    <property type="evidence" value="ECO:0007669"/>
    <property type="project" value="TreeGrafter"/>
</dbReference>
<dbReference type="Gene3D" id="2.60.40.10">
    <property type="entry name" value="Immunoglobulins"/>
    <property type="match status" value="4"/>
</dbReference>
<sequence length="356" mass="40104">MPTLTIEPSDVVFIGETLTLKCDIEHQNDWTNKWHLKHLGYRFQDRDFNIWQGFLSKFTGNTLTIKEVAKFHQTTYSCEVRRNASSMTSYSSDPFPLTVKSLPRARLTIEPQSPVFTGETVTLKCEIESHSGWTYTWFKDWSPNLVFESEGNTFNITAAAQSDEGQYWCQAERRDRPTASDTSTVILSVKGSKPNLTLSPGHQLLTGDSVNLTCELGVSSGLVFYWYRDTQTSDPVAQTDGNSYSIISVQVSDGGQYWCRAGRSKAMYHTQWSNGDWVNVTDSPKASIILKSNWTEYFRGENVSLRCEIQGGGDSDWEYSWSVDRPTEALASSAQEYTFAFGRDAGVTKPLDVTPE</sequence>
<dbReference type="SMART" id="SM00408">
    <property type="entry name" value="IGc2"/>
    <property type="match status" value="3"/>
</dbReference>
<dbReference type="CDD" id="cd00096">
    <property type="entry name" value="Ig"/>
    <property type="match status" value="1"/>
</dbReference>
<protein>
    <submittedName>
        <fullName evidence="5">B-cell receptor CD22-like</fullName>
    </submittedName>
</protein>
<dbReference type="GO" id="GO:0006955">
    <property type="term" value="P:immune response"/>
    <property type="evidence" value="ECO:0007669"/>
    <property type="project" value="TreeGrafter"/>
</dbReference>
<dbReference type="OrthoDB" id="6151406at2759"/>
<evidence type="ECO:0000259" key="3">
    <source>
        <dbReference type="PROSITE" id="PS50835"/>
    </source>
</evidence>
<name>A0A6P8GN58_CLUHA</name>
<dbReference type="InterPro" id="IPR050488">
    <property type="entry name" value="Ig_Fc_receptor"/>
</dbReference>
<dbReference type="GO" id="GO:0004888">
    <property type="term" value="F:transmembrane signaling receptor activity"/>
    <property type="evidence" value="ECO:0007669"/>
    <property type="project" value="TreeGrafter"/>
</dbReference>
<keyword evidence="1" id="KW-0732">Signal</keyword>
<dbReference type="InterPro" id="IPR036179">
    <property type="entry name" value="Ig-like_dom_sf"/>
</dbReference>
<proteinExistence type="predicted"/>
<feature type="domain" description="Ig-like" evidence="3">
    <location>
        <begin position="194"/>
        <end position="261"/>
    </location>
</feature>
<dbReference type="InterPro" id="IPR003598">
    <property type="entry name" value="Ig_sub2"/>
</dbReference>